<dbReference type="InterPro" id="IPR007410">
    <property type="entry name" value="LpqE-like"/>
</dbReference>
<proteinExistence type="predicted"/>
<dbReference type="InterPro" id="IPR036182">
    <property type="entry name" value="PCuAC_sf"/>
</dbReference>
<sequence length="304" mass="32281">MFFMSKPLVLAAAQACFLFVVSAAQAQVVVHEPWVRAAVEQQRATGAFMRLSSGSDRALVQAASPVARHVEIHAMILEGDVMKMRQIPRLALPAGQAVELAPGGYHIMLIDLLSPVREGGHVPLTLTFESPDGKQETVEVQAPVRPLAGGGAKPGEHGHAHAHDHPHASGHTGDASTAAAPEGVSVTGCWIRALPNRLPSAAYFRIDNRGARNAVLVGAQSARFGKVMLHANQTVDGMATMVHADQVVVPPGERFEFAPGGHHVMLEQPASELRVGDAVPLTFWFEGGRALTESCEIRPAASLK</sequence>
<evidence type="ECO:0000256" key="2">
    <source>
        <dbReference type="SAM" id="SignalP"/>
    </source>
</evidence>
<dbReference type="Proteomes" id="UP001500573">
    <property type="component" value="Unassembled WGS sequence"/>
</dbReference>
<evidence type="ECO:0000313" key="3">
    <source>
        <dbReference type="EMBL" id="GAA0778768.1"/>
    </source>
</evidence>
<feature type="chain" id="PRO_5046179661" description="Copper chaperone PCu(A)C" evidence="2">
    <location>
        <begin position="27"/>
        <end position="304"/>
    </location>
</feature>
<evidence type="ECO:0000313" key="4">
    <source>
        <dbReference type="Proteomes" id="UP001500573"/>
    </source>
</evidence>
<dbReference type="PANTHER" id="PTHR36302:SF1">
    <property type="entry name" value="COPPER CHAPERONE PCU(A)C"/>
    <property type="match status" value="1"/>
</dbReference>
<organism evidence="3 4">
    <name type="scientific">Castellaniella ginsengisoli</name>
    <dbReference type="NCBI Taxonomy" id="546114"/>
    <lineage>
        <taxon>Bacteria</taxon>
        <taxon>Pseudomonadati</taxon>
        <taxon>Pseudomonadota</taxon>
        <taxon>Betaproteobacteria</taxon>
        <taxon>Burkholderiales</taxon>
        <taxon>Alcaligenaceae</taxon>
        <taxon>Castellaniella</taxon>
    </lineage>
</organism>
<feature type="compositionally biased region" description="Basic and acidic residues" evidence="1">
    <location>
        <begin position="154"/>
        <end position="167"/>
    </location>
</feature>
<feature type="signal peptide" evidence="2">
    <location>
        <begin position="1"/>
        <end position="26"/>
    </location>
</feature>
<dbReference type="SUPFAM" id="SSF110087">
    <property type="entry name" value="DR1885-like metal-binding protein"/>
    <property type="match status" value="2"/>
</dbReference>
<evidence type="ECO:0008006" key="5">
    <source>
        <dbReference type="Google" id="ProtNLM"/>
    </source>
</evidence>
<protein>
    <recommendedName>
        <fullName evidence="5">Copper chaperone PCu(A)C</fullName>
    </recommendedName>
</protein>
<dbReference type="Gene3D" id="2.60.40.1890">
    <property type="entry name" value="PCu(A)C copper chaperone"/>
    <property type="match status" value="2"/>
</dbReference>
<dbReference type="PANTHER" id="PTHR36302">
    <property type="entry name" value="BLR7088 PROTEIN"/>
    <property type="match status" value="1"/>
</dbReference>
<accession>A0ABP3W6V3</accession>
<keyword evidence="2" id="KW-0732">Signal</keyword>
<keyword evidence="4" id="KW-1185">Reference proteome</keyword>
<reference evidence="4" key="1">
    <citation type="journal article" date="2019" name="Int. J. Syst. Evol. Microbiol.">
        <title>The Global Catalogue of Microorganisms (GCM) 10K type strain sequencing project: providing services to taxonomists for standard genome sequencing and annotation.</title>
        <authorList>
            <consortium name="The Broad Institute Genomics Platform"/>
            <consortium name="The Broad Institute Genome Sequencing Center for Infectious Disease"/>
            <person name="Wu L."/>
            <person name="Ma J."/>
        </authorList>
    </citation>
    <scope>NUCLEOTIDE SEQUENCE [LARGE SCALE GENOMIC DNA]</scope>
    <source>
        <strain evidence="4">JCM 15515</strain>
    </source>
</reference>
<dbReference type="Pfam" id="PF04314">
    <property type="entry name" value="PCuAC"/>
    <property type="match status" value="2"/>
</dbReference>
<name>A0ABP3W6V3_9BURK</name>
<dbReference type="EMBL" id="BAAAEX010000009">
    <property type="protein sequence ID" value="GAA0778768.1"/>
    <property type="molecule type" value="Genomic_DNA"/>
</dbReference>
<gene>
    <name evidence="3" type="ORF">GCM10009108_16230</name>
</gene>
<evidence type="ECO:0000256" key="1">
    <source>
        <dbReference type="SAM" id="MobiDB-lite"/>
    </source>
</evidence>
<dbReference type="InterPro" id="IPR058248">
    <property type="entry name" value="Lxx211020-like"/>
</dbReference>
<feature type="region of interest" description="Disordered" evidence="1">
    <location>
        <begin position="145"/>
        <end position="179"/>
    </location>
</feature>
<comment type="caution">
    <text evidence="3">The sequence shown here is derived from an EMBL/GenBank/DDBJ whole genome shotgun (WGS) entry which is preliminary data.</text>
</comment>